<dbReference type="PANTHER" id="PTHR13734">
    <property type="entry name" value="TRNA-NUCLEOTIDYLTRANSFERASE"/>
    <property type="match status" value="1"/>
</dbReference>
<evidence type="ECO:0000259" key="2">
    <source>
        <dbReference type="Pfam" id="PF12627"/>
    </source>
</evidence>
<dbReference type="GO" id="GO:0052927">
    <property type="term" value="F:CC tRNA cytidylyltransferase activity"/>
    <property type="evidence" value="ECO:0007669"/>
    <property type="project" value="TreeGrafter"/>
</dbReference>
<protein>
    <recommendedName>
        <fullName evidence="2">tRNA nucleotidyltransferase/poly(A) polymerase RNA and SrmB- binding domain-containing protein</fullName>
    </recommendedName>
</protein>
<dbReference type="SUPFAM" id="SSF81891">
    <property type="entry name" value="Poly A polymerase C-terminal region-like"/>
    <property type="match status" value="1"/>
</dbReference>
<dbReference type="Pfam" id="PF12627">
    <property type="entry name" value="PolyA_pol_RNAbd"/>
    <property type="match status" value="1"/>
</dbReference>
<dbReference type="GO" id="GO:0003723">
    <property type="term" value="F:RNA binding"/>
    <property type="evidence" value="ECO:0007669"/>
    <property type="project" value="UniProtKB-KW"/>
</dbReference>
<dbReference type="GO" id="GO:0001680">
    <property type="term" value="P:tRNA 3'-terminal CCA addition"/>
    <property type="evidence" value="ECO:0007669"/>
    <property type="project" value="TreeGrafter"/>
</dbReference>
<dbReference type="EMBL" id="LFJN01000016">
    <property type="protein sequence ID" value="KPI38965.1"/>
    <property type="molecule type" value="Genomic_DNA"/>
</dbReference>
<dbReference type="STRING" id="1664694.A0A0N1NYP2"/>
<dbReference type="OrthoDB" id="445712at2759"/>
<accession>A0A0N1NYP2</accession>
<gene>
    <name evidence="3" type="ORF">AB675_4638</name>
</gene>
<dbReference type="VEuPathDB" id="FungiDB:AB675_4638"/>
<organism evidence="3 4">
    <name type="scientific">Cyphellophora attinorum</name>
    <dbReference type="NCBI Taxonomy" id="1664694"/>
    <lineage>
        <taxon>Eukaryota</taxon>
        <taxon>Fungi</taxon>
        <taxon>Dikarya</taxon>
        <taxon>Ascomycota</taxon>
        <taxon>Pezizomycotina</taxon>
        <taxon>Eurotiomycetes</taxon>
        <taxon>Chaetothyriomycetidae</taxon>
        <taxon>Chaetothyriales</taxon>
        <taxon>Cyphellophoraceae</taxon>
        <taxon>Cyphellophora</taxon>
    </lineage>
</organism>
<dbReference type="PANTHER" id="PTHR13734:SF5">
    <property type="entry name" value="CCA TRNA NUCLEOTIDYLTRANSFERASE, MITOCHONDRIAL"/>
    <property type="match status" value="1"/>
</dbReference>
<evidence type="ECO:0000313" key="4">
    <source>
        <dbReference type="Proteomes" id="UP000038010"/>
    </source>
</evidence>
<dbReference type="RefSeq" id="XP_017998928.1">
    <property type="nucleotide sequence ID" value="XM_018144791.1"/>
</dbReference>
<keyword evidence="1" id="KW-0694">RNA-binding</keyword>
<dbReference type="Proteomes" id="UP000038010">
    <property type="component" value="Unassembled WGS sequence"/>
</dbReference>
<dbReference type="GO" id="GO:0052929">
    <property type="term" value="F:ATP:3'-cytidine-cytidine-tRNA adenylyltransferase activity"/>
    <property type="evidence" value="ECO:0007669"/>
    <property type="project" value="TreeGrafter"/>
</dbReference>
<evidence type="ECO:0000313" key="3">
    <source>
        <dbReference type="EMBL" id="KPI38965.1"/>
    </source>
</evidence>
<reference evidence="3 4" key="1">
    <citation type="submission" date="2015-06" db="EMBL/GenBank/DDBJ databases">
        <title>Draft genome of the ant-associated black yeast Phialophora attae CBS 131958.</title>
        <authorList>
            <person name="Moreno L.F."/>
            <person name="Stielow B.J."/>
            <person name="de Hoog S."/>
            <person name="Vicente V.A."/>
            <person name="Weiss V.A."/>
            <person name="de Vries M."/>
            <person name="Cruz L.M."/>
            <person name="Souza E.M."/>
        </authorList>
    </citation>
    <scope>NUCLEOTIDE SEQUENCE [LARGE SCALE GENOMIC DNA]</scope>
    <source>
        <strain evidence="3 4">CBS 131958</strain>
    </source>
</reference>
<dbReference type="Gene3D" id="1.10.3090.10">
    <property type="entry name" value="cca-adding enzyme, domain 2"/>
    <property type="match status" value="1"/>
</dbReference>
<dbReference type="InterPro" id="IPR032828">
    <property type="entry name" value="PolyA_RNA-bd"/>
</dbReference>
<feature type="domain" description="tRNA nucleotidyltransferase/poly(A) polymerase RNA and SrmB- binding" evidence="2">
    <location>
        <begin position="13"/>
        <end position="49"/>
    </location>
</feature>
<keyword evidence="4" id="KW-1185">Reference proteome</keyword>
<sequence length="270" mass="30227">MKDKSIHEALRLKISRERVGVEIGKIFAGPDPYAGLELIESFDLYDTVFADPASTPGHTQAQGHRQRTYAALQWITTESRHICSSLKVEDDVAVAWFLAAYVPWCEDAKAAVAAAREGIKATNIWSKLLEDSIKNRAAIREAVSLVNTDKATRGAIGMVMRACKETWRFQVLYSLLCDLTFAEDYGKVPEYERFLTYLQEQKLEDATSIDKKLVLKGNEIKSALGVAKAGSWIKAAVDMVTEWQFDNEDTATKEAATEMIKSRRQELGLE</sequence>
<dbReference type="AlphaFoldDB" id="A0A0N1NYP2"/>
<proteinExistence type="predicted"/>
<name>A0A0N1NYP2_9EURO</name>
<dbReference type="GeneID" id="28736671"/>
<evidence type="ECO:0000256" key="1">
    <source>
        <dbReference type="ARBA" id="ARBA00022884"/>
    </source>
</evidence>
<comment type="caution">
    <text evidence="3">The sequence shown here is derived from an EMBL/GenBank/DDBJ whole genome shotgun (WGS) entry which is preliminary data.</text>
</comment>